<dbReference type="PROSITE" id="PS50865">
    <property type="entry name" value="ZF_MYND_2"/>
    <property type="match status" value="1"/>
</dbReference>
<dbReference type="SUPFAM" id="SSF144232">
    <property type="entry name" value="HIT/MYND zinc finger-like"/>
    <property type="match status" value="1"/>
</dbReference>
<sequence length="325" mass="36888">MPEEESPTCNNCLLPPQDGSKLRKCGGCASALYCGKECQKAAWPYHKEPCLRIAETARVFSRNDHEVQRFGYATSAAFTRAMDDFVDTHKWAFNTIVEVQALLKYGIHMDHLSISPQHRDIYLIQLSCAHGLELHRSQRNPASAFTVVRHGFISLAEYFRGDDPQDARTRAAFMQECTALHNLFYGHDTPIYAGVMPFMFEVPGIVPHVSRRVPIFRPTCLIPLDEVVVAALGDLTRLCEGSINTSLPLRNLEERRPHHAIPGRVERSSGKWSWTPLFEDWMLYHQGRAGCGWLEMLDGLRWPPAGLMNAYSNFHTTRDVGFAEW</sequence>
<dbReference type="Pfam" id="PF01753">
    <property type="entry name" value="zf-MYND"/>
    <property type="match status" value="1"/>
</dbReference>
<evidence type="ECO:0000259" key="5">
    <source>
        <dbReference type="PROSITE" id="PS50865"/>
    </source>
</evidence>
<proteinExistence type="predicted"/>
<dbReference type="PROSITE" id="PS01360">
    <property type="entry name" value="ZF_MYND_1"/>
    <property type="match status" value="1"/>
</dbReference>
<dbReference type="AlphaFoldDB" id="A0A1M2W0M4"/>
<dbReference type="STRING" id="154538.A0A1M2W0M4"/>
<accession>A0A1M2W0M4</accession>
<evidence type="ECO:0000256" key="3">
    <source>
        <dbReference type="ARBA" id="ARBA00022833"/>
    </source>
</evidence>
<keyword evidence="7" id="KW-1185">Reference proteome</keyword>
<comment type="caution">
    <text evidence="6">The sequence shown here is derived from an EMBL/GenBank/DDBJ whole genome shotgun (WGS) entry which is preliminary data.</text>
</comment>
<evidence type="ECO:0000256" key="4">
    <source>
        <dbReference type="PROSITE-ProRule" id="PRU00134"/>
    </source>
</evidence>
<reference evidence="6 7" key="1">
    <citation type="submission" date="2016-10" db="EMBL/GenBank/DDBJ databases">
        <title>Genome sequence of the basidiomycete white-rot fungus Trametes pubescens.</title>
        <authorList>
            <person name="Makela M.R."/>
            <person name="Granchi Z."/>
            <person name="Peng M."/>
            <person name="De Vries R.P."/>
            <person name="Grigoriev I."/>
            <person name="Riley R."/>
            <person name="Hilden K."/>
        </authorList>
    </citation>
    <scope>NUCLEOTIDE SEQUENCE [LARGE SCALE GENOMIC DNA]</scope>
    <source>
        <strain evidence="6 7">FBCC735</strain>
    </source>
</reference>
<evidence type="ECO:0000313" key="7">
    <source>
        <dbReference type="Proteomes" id="UP000184267"/>
    </source>
</evidence>
<evidence type="ECO:0000313" key="6">
    <source>
        <dbReference type="EMBL" id="OJT13419.1"/>
    </source>
</evidence>
<organism evidence="6 7">
    <name type="scientific">Trametes pubescens</name>
    <name type="common">White-rot fungus</name>
    <dbReference type="NCBI Taxonomy" id="154538"/>
    <lineage>
        <taxon>Eukaryota</taxon>
        <taxon>Fungi</taxon>
        <taxon>Dikarya</taxon>
        <taxon>Basidiomycota</taxon>
        <taxon>Agaricomycotina</taxon>
        <taxon>Agaricomycetes</taxon>
        <taxon>Polyporales</taxon>
        <taxon>Polyporaceae</taxon>
        <taxon>Trametes</taxon>
    </lineage>
</organism>
<keyword evidence="2 4" id="KW-0863">Zinc-finger</keyword>
<dbReference type="EMBL" id="MNAD01000409">
    <property type="protein sequence ID" value="OJT13419.1"/>
    <property type="molecule type" value="Genomic_DNA"/>
</dbReference>
<dbReference type="GO" id="GO:0008270">
    <property type="term" value="F:zinc ion binding"/>
    <property type="evidence" value="ECO:0007669"/>
    <property type="project" value="UniProtKB-KW"/>
</dbReference>
<gene>
    <name evidence="6" type="ORF">TRAPUB_10017</name>
</gene>
<keyword evidence="3" id="KW-0862">Zinc</keyword>
<evidence type="ECO:0000256" key="1">
    <source>
        <dbReference type="ARBA" id="ARBA00022723"/>
    </source>
</evidence>
<keyword evidence="1" id="KW-0479">Metal-binding</keyword>
<dbReference type="OrthoDB" id="2757990at2759"/>
<dbReference type="Gene3D" id="6.10.140.2220">
    <property type="match status" value="1"/>
</dbReference>
<evidence type="ECO:0000256" key="2">
    <source>
        <dbReference type="ARBA" id="ARBA00022771"/>
    </source>
</evidence>
<name>A0A1M2W0M4_TRAPU</name>
<protein>
    <recommendedName>
        <fullName evidence="5">MYND-type domain-containing protein</fullName>
    </recommendedName>
</protein>
<dbReference type="InterPro" id="IPR002893">
    <property type="entry name" value="Znf_MYND"/>
</dbReference>
<dbReference type="Proteomes" id="UP000184267">
    <property type="component" value="Unassembled WGS sequence"/>
</dbReference>
<feature type="domain" description="MYND-type" evidence="5">
    <location>
        <begin position="9"/>
        <end position="50"/>
    </location>
</feature>